<evidence type="ECO:0000313" key="3">
    <source>
        <dbReference type="Proteomes" id="UP000660680"/>
    </source>
</evidence>
<name>A0A918G5R9_9PSEU</name>
<evidence type="ECO:0000313" key="2">
    <source>
        <dbReference type="EMBL" id="GGS20154.1"/>
    </source>
</evidence>
<accession>A0A918G5R9</accession>
<dbReference type="AlphaFoldDB" id="A0A918G5R9"/>
<dbReference type="InterPro" id="IPR007278">
    <property type="entry name" value="DUF397"/>
</dbReference>
<evidence type="ECO:0000259" key="1">
    <source>
        <dbReference type="Pfam" id="PF04149"/>
    </source>
</evidence>
<reference evidence="2" key="2">
    <citation type="submission" date="2020-09" db="EMBL/GenBank/DDBJ databases">
        <authorList>
            <person name="Sun Q."/>
            <person name="Ohkuma M."/>
        </authorList>
    </citation>
    <scope>NUCLEOTIDE SEQUENCE</scope>
    <source>
        <strain evidence="2">JCM 3276</strain>
    </source>
</reference>
<dbReference type="RefSeq" id="WP_189209145.1">
    <property type="nucleotide sequence ID" value="NZ_BMRB01000001.1"/>
</dbReference>
<protein>
    <recommendedName>
        <fullName evidence="1">DUF397 domain-containing protein</fullName>
    </recommendedName>
</protein>
<dbReference type="Pfam" id="PF04149">
    <property type="entry name" value="DUF397"/>
    <property type="match status" value="1"/>
</dbReference>
<reference evidence="2" key="1">
    <citation type="journal article" date="2014" name="Int. J. Syst. Evol. Microbiol.">
        <title>Complete genome sequence of Corynebacterium casei LMG S-19264T (=DSM 44701T), isolated from a smear-ripened cheese.</title>
        <authorList>
            <consortium name="US DOE Joint Genome Institute (JGI-PGF)"/>
            <person name="Walter F."/>
            <person name="Albersmeier A."/>
            <person name="Kalinowski J."/>
            <person name="Ruckert C."/>
        </authorList>
    </citation>
    <scope>NUCLEOTIDE SEQUENCE</scope>
    <source>
        <strain evidence="2">JCM 3276</strain>
    </source>
</reference>
<gene>
    <name evidence="2" type="ORF">GCM10010171_11000</name>
</gene>
<feature type="domain" description="DUF397" evidence="1">
    <location>
        <begin position="2"/>
        <end position="53"/>
    </location>
</feature>
<keyword evidence="3" id="KW-1185">Reference proteome</keyword>
<comment type="caution">
    <text evidence="2">The sequence shown here is derived from an EMBL/GenBank/DDBJ whole genome shotgun (WGS) entry which is preliminary data.</text>
</comment>
<dbReference type="EMBL" id="BMRB01000001">
    <property type="protein sequence ID" value="GGS20154.1"/>
    <property type="molecule type" value="Genomic_DNA"/>
</dbReference>
<proteinExistence type="predicted"/>
<organism evidence="2 3">
    <name type="scientific">Actinokineospora fastidiosa</name>
    <dbReference type="NCBI Taxonomy" id="1816"/>
    <lineage>
        <taxon>Bacteria</taxon>
        <taxon>Bacillati</taxon>
        <taxon>Actinomycetota</taxon>
        <taxon>Actinomycetes</taxon>
        <taxon>Pseudonocardiales</taxon>
        <taxon>Pseudonocardiaceae</taxon>
        <taxon>Actinokineospora</taxon>
    </lineage>
</organism>
<sequence length="54" mass="5953">MEWRVSSFSGGDNNCVELARDADIAGVRDSKCRDGGVLWFPPRSVDALLAEVKR</sequence>
<dbReference type="Proteomes" id="UP000660680">
    <property type="component" value="Unassembled WGS sequence"/>
</dbReference>